<gene>
    <name evidence="1" type="ORF">GCM10008938_42830</name>
</gene>
<dbReference type="InterPro" id="IPR036661">
    <property type="entry name" value="Luciferase-like_sf"/>
</dbReference>
<dbReference type="RefSeq" id="WP_189006702.1">
    <property type="nucleotide sequence ID" value="NZ_BMOD01000024.1"/>
</dbReference>
<organism evidence="1 2">
    <name type="scientific">Deinococcus roseus</name>
    <dbReference type="NCBI Taxonomy" id="392414"/>
    <lineage>
        <taxon>Bacteria</taxon>
        <taxon>Thermotogati</taxon>
        <taxon>Deinococcota</taxon>
        <taxon>Deinococci</taxon>
        <taxon>Deinococcales</taxon>
        <taxon>Deinococcaceae</taxon>
        <taxon>Deinococcus</taxon>
    </lineage>
</organism>
<evidence type="ECO:0000313" key="1">
    <source>
        <dbReference type="EMBL" id="GGJ52261.1"/>
    </source>
</evidence>
<dbReference type="Gene3D" id="3.20.20.30">
    <property type="entry name" value="Luciferase-like domain"/>
    <property type="match status" value="1"/>
</dbReference>
<name>A0ABQ2DBY4_9DEIO</name>
<dbReference type="Proteomes" id="UP000632222">
    <property type="component" value="Unassembled WGS sequence"/>
</dbReference>
<comment type="caution">
    <text evidence="1">The sequence shown here is derived from an EMBL/GenBank/DDBJ whole genome shotgun (WGS) entry which is preliminary data.</text>
</comment>
<proteinExistence type="predicted"/>
<dbReference type="SUPFAM" id="SSF51679">
    <property type="entry name" value="Bacterial luciferase-like"/>
    <property type="match status" value="1"/>
</dbReference>
<dbReference type="EMBL" id="BMOD01000024">
    <property type="protein sequence ID" value="GGJ52261.1"/>
    <property type="molecule type" value="Genomic_DNA"/>
</dbReference>
<evidence type="ECO:0000313" key="2">
    <source>
        <dbReference type="Proteomes" id="UP000632222"/>
    </source>
</evidence>
<accession>A0ABQ2DBY4</accession>
<reference evidence="2" key="1">
    <citation type="journal article" date="2019" name="Int. J. Syst. Evol. Microbiol.">
        <title>The Global Catalogue of Microorganisms (GCM) 10K type strain sequencing project: providing services to taxonomists for standard genome sequencing and annotation.</title>
        <authorList>
            <consortium name="The Broad Institute Genomics Platform"/>
            <consortium name="The Broad Institute Genome Sequencing Center for Infectious Disease"/>
            <person name="Wu L."/>
            <person name="Ma J."/>
        </authorList>
    </citation>
    <scope>NUCLEOTIDE SEQUENCE [LARGE SCALE GENOMIC DNA]</scope>
    <source>
        <strain evidence="2">JCM 14370</strain>
    </source>
</reference>
<keyword evidence="2" id="KW-1185">Reference proteome</keyword>
<protein>
    <submittedName>
        <fullName evidence="1">Uncharacterized protein</fullName>
    </submittedName>
</protein>
<sequence length="53" mass="5887">MSRVAQHELFGHQRFLAQFSVGTLPHLQLMKAIELLGTKVAPVVKKEMASRVG</sequence>